<accession>X1U5D0</accession>
<dbReference type="AlphaFoldDB" id="X1U5D0"/>
<feature type="domain" description="Cohesin" evidence="2">
    <location>
        <begin position="191"/>
        <end position="244"/>
    </location>
</feature>
<dbReference type="EMBL" id="BARW01028425">
    <property type="protein sequence ID" value="GAJ12778.1"/>
    <property type="molecule type" value="Genomic_DNA"/>
</dbReference>
<feature type="non-terminal residue" evidence="4">
    <location>
        <position position="1"/>
    </location>
</feature>
<dbReference type="Gene3D" id="2.60.40.680">
    <property type="match status" value="2"/>
</dbReference>
<evidence type="ECO:0000259" key="3">
    <source>
        <dbReference type="Pfam" id="PF13205"/>
    </source>
</evidence>
<evidence type="ECO:0000313" key="4">
    <source>
        <dbReference type="EMBL" id="GAJ12778.1"/>
    </source>
</evidence>
<protein>
    <recommendedName>
        <fullName evidence="5">SbsA Ig-like domain-containing protein</fullName>
    </recommendedName>
</protein>
<name>X1U5D0_9ZZZZ</name>
<sequence length="254" mass="25288">LIGSTTIPVSALNEISSGTWRIVQNVEGYAGVSGSGYLAVLHFTVIGAEGTSSAISLSNGMLGNNLAEEITATWTGDSVSVPDATAPTVSSVSPVADATGVAIGTTVSVTFSEAMTSATITTSSFTLDSVAGSVSYNSGTYTATFTPGADLAYSTTYTATLSTAITDVAGNPLTSAYSWSFTTVSAPSEGVTVSIDAPAEAAAGSDFTANVSIANVVGFDACNYDVSFDASVLELTSVTSGLIGSTTIPVSALN</sequence>
<reference evidence="4" key="1">
    <citation type="journal article" date="2014" name="Front. Microbiol.">
        <title>High frequency of phylogenetically diverse reductive dehalogenase-homologous genes in deep subseafloor sedimentary metagenomes.</title>
        <authorList>
            <person name="Kawai M."/>
            <person name="Futagami T."/>
            <person name="Toyoda A."/>
            <person name="Takaki Y."/>
            <person name="Nishi S."/>
            <person name="Hori S."/>
            <person name="Arai W."/>
            <person name="Tsubouchi T."/>
            <person name="Morono Y."/>
            <person name="Uchiyama I."/>
            <person name="Ito T."/>
            <person name="Fujiyama A."/>
            <person name="Inagaki F."/>
            <person name="Takami H."/>
        </authorList>
    </citation>
    <scope>NUCLEOTIDE SEQUENCE</scope>
    <source>
        <strain evidence="4">Expedition CK06-06</strain>
    </source>
</reference>
<organism evidence="4">
    <name type="scientific">marine sediment metagenome</name>
    <dbReference type="NCBI Taxonomy" id="412755"/>
    <lineage>
        <taxon>unclassified sequences</taxon>
        <taxon>metagenomes</taxon>
        <taxon>ecological metagenomes</taxon>
    </lineage>
</organism>
<comment type="caution">
    <text evidence="4">The sequence shown here is derived from an EMBL/GenBank/DDBJ whole genome shotgun (WGS) entry which is preliminary data.</text>
</comment>
<dbReference type="InterPro" id="IPR008965">
    <property type="entry name" value="CBM2/CBM3_carb-bd_dom_sf"/>
</dbReference>
<proteinExistence type="predicted"/>
<evidence type="ECO:0008006" key="5">
    <source>
        <dbReference type="Google" id="ProtNLM"/>
    </source>
</evidence>
<dbReference type="Gene3D" id="2.60.40.1220">
    <property type="match status" value="1"/>
</dbReference>
<feature type="non-terminal residue" evidence="4">
    <location>
        <position position="254"/>
    </location>
</feature>
<dbReference type="GO" id="GO:0000272">
    <property type="term" value="P:polysaccharide catabolic process"/>
    <property type="evidence" value="ECO:0007669"/>
    <property type="project" value="InterPro"/>
</dbReference>
<dbReference type="InterPro" id="IPR014755">
    <property type="entry name" value="Cu-Rt/internalin_Ig-like"/>
</dbReference>
<dbReference type="Pfam" id="PF00963">
    <property type="entry name" value="Cohesin"/>
    <property type="match status" value="1"/>
</dbReference>
<dbReference type="InterPro" id="IPR002102">
    <property type="entry name" value="Cohesin_dom"/>
</dbReference>
<dbReference type="Pfam" id="PF13205">
    <property type="entry name" value="Big_5"/>
    <property type="match status" value="1"/>
</dbReference>
<gene>
    <name evidence="4" type="ORF">S12H4_45893</name>
</gene>
<dbReference type="SUPFAM" id="SSF49384">
    <property type="entry name" value="Carbohydrate-binding domain"/>
    <property type="match status" value="2"/>
</dbReference>
<evidence type="ECO:0000259" key="2">
    <source>
        <dbReference type="Pfam" id="PF00963"/>
    </source>
</evidence>
<evidence type="ECO:0000256" key="1">
    <source>
        <dbReference type="ARBA" id="ARBA00022729"/>
    </source>
</evidence>
<keyword evidence="1" id="KW-0732">Signal</keyword>
<dbReference type="GO" id="GO:0030246">
    <property type="term" value="F:carbohydrate binding"/>
    <property type="evidence" value="ECO:0007669"/>
    <property type="project" value="InterPro"/>
</dbReference>
<feature type="domain" description="SbsA Ig-like" evidence="3">
    <location>
        <begin position="83"/>
        <end position="183"/>
    </location>
</feature>
<dbReference type="InterPro" id="IPR032812">
    <property type="entry name" value="SbsA_Ig"/>
</dbReference>